<feature type="region of interest" description="Disordered" evidence="10">
    <location>
        <begin position="1"/>
        <end position="37"/>
    </location>
</feature>
<feature type="compositionally biased region" description="Polar residues" evidence="10">
    <location>
        <begin position="131"/>
        <end position="143"/>
    </location>
</feature>
<keyword evidence="13" id="KW-1185">Reference proteome</keyword>
<reference evidence="12 13" key="1">
    <citation type="submission" date="2014-12" db="EMBL/GenBank/DDBJ databases">
        <authorList>
            <person name="Neuveglise Cecile"/>
        </authorList>
    </citation>
    <scope>NUCLEOTIDE SEQUENCE [LARGE SCALE GENOMIC DNA]</scope>
    <source>
        <strain evidence="12 13">CBS 12615</strain>
    </source>
</reference>
<evidence type="ECO:0000313" key="12">
    <source>
        <dbReference type="EMBL" id="CEP60867.1"/>
    </source>
</evidence>
<gene>
    <name evidence="12" type="ORF">LALA0_S02e01442g</name>
</gene>
<dbReference type="SMART" id="SM00355">
    <property type="entry name" value="ZnF_C2H2"/>
    <property type="match status" value="2"/>
</dbReference>
<evidence type="ECO:0000256" key="2">
    <source>
        <dbReference type="ARBA" id="ARBA00022723"/>
    </source>
</evidence>
<keyword evidence="6" id="KW-0805">Transcription regulation</keyword>
<evidence type="ECO:0000259" key="11">
    <source>
        <dbReference type="PROSITE" id="PS50157"/>
    </source>
</evidence>
<feature type="region of interest" description="Disordered" evidence="10">
    <location>
        <begin position="79"/>
        <end position="144"/>
    </location>
</feature>
<dbReference type="Gene3D" id="3.30.160.60">
    <property type="entry name" value="Classic Zinc Finger"/>
    <property type="match status" value="1"/>
</dbReference>
<evidence type="ECO:0000256" key="10">
    <source>
        <dbReference type="SAM" id="MobiDB-lite"/>
    </source>
</evidence>
<evidence type="ECO:0000256" key="1">
    <source>
        <dbReference type="ARBA" id="ARBA00004123"/>
    </source>
</evidence>
<evidence type="ECO:0000256" key="3">
    <source>
        <dbReference type="ARBA" id="ARBA00022737"/>
    </source>
</evidence>
<dbReference type="PROSITE" id="PS00028">
    <property type="entry name" value="ZINC_FINGER_C2H2_1"/>
    <property type="match status" value="1"/>
</dbReference>
<comment type="subcellular location">
    <subcellularLocation>
        <location evidence="1">Nucleus</location>
    </subcellularLocation>
</comment>
<dbReference type="GO" id="GO:0005634">
    <property type="term" value="C:nucleus"/>
    <property type="evidence" value="ECO:0007669"/>
    <property type="project" value="UniProtKB-SubCell"/>
</dbReference>
<keyword evidence="4 9" id="KW-0863">Zinc-finger</keyword>
<feature type="domain" description="C2H2-type" evidence="11">
    <location>
        <begin position="317"/>
        <end position="344"/>
    </location>
</feature>
<keyword evidence="8" id="KW-0539">Nucleus</keyword>
<sequence length="442" mass="48912">MSNADGFPIQPPRRPAPALPPHPMEPSGGDDTGHSPYLVQRYETLDTHHPGYYPQFPNPKAWAPADTTALASPQFMRHNQQIQHTQHRPSLSQQLPPNLPHHPYIARRPAHADTRVLDGTTGSSDSGSSGNTNPYINHGSTNHDSIEGIRYTSQIGLTMAVPGLAPPSWPPSQLVYPPSANEPLGWPSEPAPVAYGLDPGHAPATGRQYMVAQPIPPVTPTLTANATVPKQHAWPAFGSNSIVPGSQIPQRNFQHAHLLPSLQHQQQPHPFPALAQTHHFQGWNNGGDDGGDAASAVQNDTHDIAWNLNEDPATTEFRCHLCSKSFRRRSWLKRHLLSHSDFKPHSCPWCQSRHKRRDNLFQHMKTKHPREVLQELYETNSCVDMPDIEQLMPAESSGDDALSGPGPNIRNLVEQGHVRKDRVKTVLNELAMRRNGEDASEL</sequence>
<dbReference type="GO" id="GO:0000977">
    <property type="term" value="F:RNA polymerase II transcription regulatory region sequence-specific DNA binding"/>
    <property type="evidence" value="ECO:0007669"/>
    <property type="project" value="TreeGrafter"/>
</dbReference>
<dbReference type="HOGENOM" id="CLU_619744_0_0_1"/>
<evidence type="ECO:0000256" key="6">
    <source>
        <dbReference type="ARBA" id="ARBA00023015"/>
    </source>
</evidence>
<accession>A0A0C7MLZ4</accession>
<evidence type="ECO:0000256" key="9">
    <source>
        <dbReference type="PROSITE-ProRule" id="PRU00042"/>
    </source>
</evidence>
<dbReference type="STRING" id="1245769.A0A0C7MLZ4"/>
<name>A0A0C7MLZ4_9SACH</name>
<keyword evidence="3" id="KW-0677">Repeat</keyword>
<organism evidence="12 13">
    <name type="scientific">Lachancea lanzarotensis</name>
    <dbReference type="NCBI Taxonomy" id="1245769"/>
    <lineage>
        <taxon>Eukaryota</taxon>
        <taxon>Fungi</taxon>
        <taxon>Dikarya</taxon>
        <taxon>Ascomycota</taxon>
        <taxon>Saccharomycotina</taxon>
        <taxon>Saccharomycetes</taxon>
        <taxon>Saccharomycetales</taxon>
        <taxon>Saccharomycetaceae</taxon>
        <taxon>Lachancea</taxon>
    </lineage>
</organism>
<dbReference type="OrthoDB" id="654211at2759"/>
<protein>
    <submittedName>
        <fullName evidence="12">LALA0S02e01442g1_1</fullName>
    </submittedName>
</protein>
<dbReference type="PANTHER" id="PTHR14196:SF0">
    <property type="entry name" value="PROTEIN BOWEL"/>
    <property type="match status" value="1"/>
</dbReference>
<evidence type="ECO:0000313" key="13">
    <source>
        <dbReference type="Proteomes" id="UP000054304"/>
    </source>
</evidence>
<dbReference type="GO" id="GO:0008270">
    <property type="term" value="F:zinc ion binding"/>
    <property type="evidence" value="ECO:0007669"/>
    <property type="project" value="UniProtKB-KW"/>
</dbReference>
<dbReference type="SUPFAM" id="SSF57667">
    <property type="entry name" value="beta-beta-alpha zinc fingers"/>
    <property type="match status" value="1"/>
</dbReference>
<dbReference type="AlphaFoldDB" id="A0A0C7MLZ4"/>
<evidence type="ECO:0000256" key="5">
    <source>
        <dbReference type="ARBA" id="ARBA00022833"/>
    </source>
</evidence>
<dbReference type="RefSeq" id="XP_022627106.1">
    <property type="nucleotide sequence ID" value="XM_022773595.1"/>
</dbReference>
<dbReference type="InterPro" id="IPR036236">
    <property type="entry name" value="Znf_C2H2_sf"/>
</dbReference>
<dbReference type="Proteomes" id="UP000054304">
    <property type="component" value="Unassembled WGS sequence"/>
</dbReference>
<evidence type="ECO:0000256" key="7">
    <source>
        <dbReference type="ARBA" id="ARBA00023163"/>
    </source>
</evidence>
<dbReference type="PANTHER" id="PTHR14196">
    <property type="entry name" value="ODD-SKIPPED - RELATED"/>
    <property type="match status" value="1"/>
</dbReference>
<evidence type="ECO:0000256" key="8">
    <source>
        <dbReference type="ARBA" id="ARBA00023242"/>
    </source>
</evidence>
<evidence type="ECO:0000256" key="4">
    <source>
        <dbReference type="ARBA" id="ARBA00022771"/>
    </source>
</evidence>
<dbReference type="Pfam" id="PF00096">
    <property type="entry name" value="zf-C2H2"/>
    <property type="match status" value="1"/>
</dbReference>
<dbReference type="EMBL" id="LN736361">
    <property type="protein sequence ID" value="CEP60867.1"/>
    <property type="molecule type" value="Genomic_DNA"/>
</dbReference>
<dbReference type="InterPro" id="IPR013087">
    <property type="entry name" value="Znf_C2H2_type"/>
</dbReference>
<dbReference type="InterPro" id="IPR050717">
    <property type="entry name" value="C2H2-ZF_Transcription_Reg"/>
</dbReference>
<feature type="compositionally biased region" description="Low complexity" evidence="10">
    <location>
        <begin position="118"/>
        <end position="130"/>
    </location>
</feature>
<dbReference type="GeneID" id="34684276"/>
<proteinExistence type="predicted"/>
<keyword evidence="7" id="KW-0804">Transcription</keyword>
<dbReference type="GO" id="GO:0000981">
    <property type="term" value="F:DNA-binding transcription factor activity, RNA polymerase II-specific"/>
    <property type="evidence" value="ECO:0007669"/>
    <property type="project" value="TreeGrafter"/>
</dbReference>
<dbReference type="PROSITE" id="PS50157">
    <property type="entry name" value="ZINC_FINGER_C2H2_2"/>
    <property type="match status" value="1"/>
</dbReference>
<keyword evidence="5" id="KW-0862">Zinc</keyword>
<feature type="compositionally biased region" description="Pro residues" evidence="10">
    <location>
        <begin position="9"/>
        <end position="24"/>
    </location>
</feature>
<keyword evidence="2" id="KW-0479">Metal-binding</keyword>